<dbReference type="Proteomes" id="UP001610334">
    <property type="component" value="Unassembled WGS sequence"/>
</dbReference>
<sequence>MHTSLRFQSTALVSILSVGSTKTLEESTVQNNPKLNSRLINLIISRLIDRQRVKSRDSPQGTTQEIQGHDKKISTPNFRWALGAIRKRTNGRR</sequence>
<evidence type="ECO:0000256" key="1">
    <source>
        <dbReference type="SAM" id="MobiDB-lite"/>
    </source>
</evidence>
<dbReference type="EMBL" id="JBFXLT010000005">
    <property type="protein sequence ID" value="KAL2821029.1"/>
    <property type="molecule type" value="Genomic_DNA"/>
</dbReference>
<reference evidence="2 3" key="1">
    <citation type="submission" date="2024-07" db="EMBL/GenBank/DDBJ databases">
        <title>Section-level genome sequencing and comparative genomics of Aspergillus sections Usti and Cavernicolus.</title>
        <authorList>
            <consortium name="Lawrence Berkeley National Laboratory"/>
            <person name="Nybo J.L."/>
            <person name="Vesth T.C."/>
            <person name="Theobald S."/>
            <person name="Frisvad J.C."/>
            <person name="Larsen T.O."/>
            <person name="Kjaerboelling I."/>
            <person name="Rothschild-Mancinelli K."/>
            <person name="Lyhne E.K."/>
            <person name="Kogle M.E."/>
            <person name="Barry K."/>
            <person name="Clum A."/>
            <person name="Na H."/>
            <person name="Ledsgaard L."/>
            <person name="Lin J."/>
            <person name="Lipzen A."/>
            <person name="Kuo A."/>
            <person name="Riley R."/>
            <person name="Mondo S."/>
            <person name="Labutti K."/>
            <person name="Haridas S."/>
            <person name="Pangalinan J."/>
            <person name="Salamov A.A."/>
            <person name="Simmons B.A."/>
            <person name="Magnuson J.K."/>
            <person name="Chen J."/>
            <person name="Drula E."/>
            <person name="Henrissat B."/>
            <person name="Wiebenga A."/>
            <person name="Lubbers R.J."/>
            <person name="Gomes A.C."/>
            <person name="Makela M.R."/>
            <person name="Stajich J."/>
            <person name="Grigoriev I.V."/>
            <person name="Mortensen U.H."/>
            <person name="De Vries R.P."/>
            <person name="Baker S.E."/>
            <person name="Andersen M.R."/>
        </authorList>
    </citation>
    <scope>NUCLEOTIDE SEQUENCE [LARGE SCALE GENOMIC DNA]</scope>
    <source>
        <strain evidence="2 3">CBS 588.65</strain>
    </source>
</reference>
<evidence type="ECO:0000313" key="3">
    <source>
        <dbReference type="Proteomes" id="UP001610334"/>
    </source>
</evidence>
<proteinExistence type="predicted"/>
<protein>
    <submittedName>
        <fullName evidence="2">Uncharacterized protein</fullName>
    </submittedName>
</protein>
<evidence type="ECO:0000313" key="2">
    <source>
        <dbReference type="EMBL" id="KAL2821029.1"/>
    </source>
</evidence>
<keyword evidence="3" id="KW-1185">Reference proteome</keyword>
<accession>A0ABR4HZV5</accession>
<feature type="region of interest" description="Disordered" evidence="1">
    <location>
        <begin position="53"/>
        <end position="73"/>
    </location>
</feature>
<gene>
    <name evidence="2" type="ORF">BJX63DRAFT_379064</name>
</gene>
<comment type="caution">
    <text evidence="2">The sequence shown here is derived from an EMBL/GenBank/DDBJ whole genome shotgun (WGS) entry which is preliminary data.</text>
</comment>
<name>A0ABR4HZV5_9EURO</name>
<organism evidence="2 3">
    <name type="scientific">Aspergillus granulosus</name>
    <dbReference type="NCBI Taxonomy" id="176169"/>
    <lineage>
        <taxon>Eukaryota</taxon>
        <taxon>Fungi</taxon>
        <taxon>Dikarya</taxon>
        <taxon>Ascomycota</taxon>
        <taxon>Pezizomycotina</taxon>
        <taxon>Eurotiomycetes</taxon>
        <taxon>Eurotiomycetidae</taxon>
        <taxon>Eurotiales</taxon>
        <taxon>Aspergillaceae</taxon>
        <taxon>Aspergillus</taxon>
        <taxon>Aspergillus subgen. Nidulantes</taxon>
    </lineage>
</organism>